<evidence type="ECO:0000256" key="6">
    <source>
        <dbReference type="ARBA" id="ARBA00023136"/>
    </source>
</evidence>
<evidence type="ECO:0000256" key="2">
    <source>
        <dbReference type="ARBA" id="ARBA00004609"/>
    </source>
</evidence>
<evidence type="ECO:0000259" key="11">
    <source>
        <dbReference type="Pfam" id="PF13206"/>
    </source>
</evidence>
<reference evidence="12" key="1">
    <citation type="submission" date="2016-08" db="EMBL/GenBank/DDBJ databases">
        <title>VSG repertoire of Trypanosoma brucei EATRO 1125.</title>
        <authorList>
            <person name="Cross G.A."/>
        </authorList>
    </citation>
    <scope>NUCLEOTIDE SEQUENCE</scope>
    <source>
        <strain evidence="12">EATRO 1125</strain>
    </source>
</reference>
<keyword evidence="7" id="KW-0325">Glycoprotein</keyword>
<comment type="function">
    <text evidence="1">VSG forms a coat on the surface of the parasite. The trypanosome evades the immune response of the host by expressing a series of antigenically distinct VSGs from an estimated 1000 VSG genes.</text>
</comment>
<dbReference type="EMBL" id="KX701069">
    <property type="protein sequence ID" value="APD75025.1"/>
    <property type="molecule type" value="Genomic_DNA"/>
</dbReference>
<evidence type="ECO:0000256" key="9">
    <source>
        <dbReference type="SAM" id="MobiDB-lite"/>
    </source>
</evidence>
<keyword evidence="4" id="KW-0336">GPI-anchor</keyword>
<dbReference type="GO" id="GO:0098552">
    <property type="term" value="C:side of membrane"/>
    <property type="evidence" value="ECO:0007669"/>
    <property type="project" value="UniProtKB-KW"/>
</dbReference>
<feature type="signal peptide" evidence="10">
    <location>
        <begin position="1"/>
        <end position="19"/>
    </location>
</feature>
<sequence length="452" mass="48553">MQAFLFLFISVLTAVDVQGAPTANCNADANAKLCPALKLADNPIEFEPKISPHPTDPSPLFNLNMSLADAKWRQMFAPTTESGSKKAKPKPNKDIGEDWQTKWETWAAAALAISEEGAETKLRENYGLKDAAPHVLAELRRAVEAYADKALELYRGYKKAAQQTPEDDEQLKAQLQLIVHGGGKECDNDNEAKRLYKGSQAGYGTVCVQSAANDPTLTVATTYACICSGNEHLASVNPCVKDTASNMQWESGGIVTKANWANLRRGCPETENGPITATRLAGIAQLAASAIHTKDSNAYIGNTAGSGCDGSNNGACVKLTGVASSNKLTKQPVTWITKLKDLENKLKAREAYNSATAKTTDQLENISKLVYATVKQAKLINDSRNNAGKKDGQKKPKATNLRSDCAAITKSQECKPEVGCKYNETSKACEKDPQPAVAKTNQETVGENVGVK</sequence>
<dbReference type="GO" id="GO:0005886">
    <property type="term" value="C:plasma membrane"/>
    <property type="evidence" value="ECO:0007669"/>
    <property type="project" value="UniProtKB-SubCell"/>
</dbReference>
<evidence type="ECO:0000256" key="4">
    <source>
        <dbReference type="ARBA" id="ARBA00022622"/>
    </source>
</evidence>
<evidence type="ECO:0000256" key="7">
    <source>
        <dbReference type="ARBA" id="ARBA00023180"/>
    </source>
</evidence>
<protein>
    <submittedName>
        <fullName evidence="12">Variant surface glycoprotein 1125.4815</fullName>
    </submittedName>
</protein>
<keyword evidence="3" id="KW-1003">Cell membrane</keyword>
<feature type="region of interest" description="Disordered" evidence="9">
    <location>
        <begin position="425"/>
        <end position="452"/>
    </location>
</feature>
<organism evidence="12">
    <name type="scientific">Trypanosoma brucei</name>
    <dbReference type="NCBI Taxonomy" id="5691"/>
    <lineage>
        <taxon>Eukaryota</taxon>
        <taxon>Discoba</taxon>
        <taxon>Euglenozoa</taxon>
        <taxon>Kinetoplastea</taxon>
        <taxon>Metakinetoplastina</taxon>
        <taxon>Trypanosomatida</taxon>
        <taxon>Trypanosomatidae</taxon>
        <taxon>Trypanosoma</taxon>
    </lineage>
</organism>
<accession>A0A1J0RAW6</accession>
<dbReference type="InterPro" id="IPR025932">
    <property type="entry name" value="Trypano_VSG_B_N_dom"/>
</dbReference>
<keyword evidence="5 10" id="KW-0732">Signal</keyword>
<keyword evidence="6" id="KW-0472">Membrane</keyword>
<evidence type="ECO:0000256" key="10">
    <source>
        <dbReference type="SAM" id="SignalP"/>
    </source>
</evidence>
<evidence type="ECO:0000256" key="3">
    <source>
        <dbReference type="ARBA" id="ARBA00022475"/>
    </source>
</evidence>
<proteinExistence type="predicted"/>
<evidence type="ECO:0000256" key="8">
    <source>
        <dbReference type="ARBA" id="ARBA00023288"/>
    </source>
</evidence>
<name>A0A1J0RAW6_9TRYP</name>
<dbReference type="VEuPathDB" id="TriTrypDB:Tb427_000503800"/>
<evidence type="ECO:0000256" key="1">
    <source>
        <dbReference type="ARBA" id="ARBA00002523"/>
    </source>
</evidence>
<feature type="domain" description="Trypanosome variant surface glycoprotein B-type N-terminal" evidence="11">
    <location>
        <begin position="12"/>
        <end position="365"/>
    </location>
</feature>
<dbReference type="AlphaFoldDB" id="A0A1J0RAW6"/>
<evidence type="ECO:0000256" key="5">
    <source>
        <dbReference type="ARBA" id="ARBA00022729"/>
    </source>
</evidence>
<feature type="chain" id="PRO_5012927080" evidence="10">
    <location>
        <begin position="20"/>
        <end position="452"/>
    </location>
</feature>
<dbReference type="Pfam" id="PF13206">
    <property type="entry name" value="VSG_B"/>
    <property type="match status" value="1"/>
</dbReference>
<keyword evidence="8" id="KW-0449">Lipoprotein</keyword>
<evidence type="ECO:0000313" key="12">
    <source>
        <dbReference type="EMBL" id="APD75025.1"/>
    </source>
</evidence>
<comment type="subcellular location">
    <subcellularLocation>
        <location evidence="2">Cell membrane</location>
        <topology evidence="2">Lipid-anchor</topology>
        <topology evidence="2">GPI-anchor</topology>
    </subcellularLocation>
</comment>